<protein>
    <submittedName>
        <fullName evidence="1">GLPGLI family protein</fullName>
    </submittedName>
</protein>
<dbReference type="Proteomes" id="UP001460072">
    <property type="component" value="Unassembled WGS sequence"/>
</dbReference>
<dbReference type="NCBIfam" id="TIGR01200">
    <property type="entry name" value="GLPGLI"/>
    <property type="match status" value="1"/>
</dbReference>
<gene>
    <name evidence="1" type="ORF">WFZ85_00850</name>
</gene>
<proteinExistence type="predicted"/>
<reference evidence="1 2" key="1">
    <citation type="submission" date="2024-03" db="EMBL/GenBank/DDBJ databases">
        <title>Two novel species of the genus Flavobacterium exhibiting potentially degradation of complex polysaccharides.</title>
        <authorList>
            <person name="Lian X."/>
        </authorList>
    </citation>
    <scope>NUCLEOTIDE SEQUENCE [LARGE SCALE GENOMIC DNA]</scope>
    <source>
        <strain evidence="2">j3</strain>
    </source>
</reference>
<dbReference type="Pfam" id="PF22252">
    <property type="entry name" value="PNGase_F-II_N"/>
    <property type="match status" value="1"/>
</dbReference>
<sequence>MKKFILTAFIFFICNFLYSQSVYVEYLESKKMSENSRKMMPKGMFAMFSKSYLYVLEFKNGESIYKNHPKSLNIKPHDTTYIDDGIEKKENIFNNQVEKVMYKNYATNELLYTSPRGKDEVAYVKEKLIDWNWTITNETKTINQFLCKKATATARGINFTVWFTEDIPIDAGPKFLNGLPGLIIYGENGNTIWEMKRIINNADVKIEKLNFDNQKTYTTDELEREIMGGRKNSNTEPIITTKGNTTTTKTTKVITN</sequence>
<organism evidence="1 2">
    <name type="scientific">Flavobacterium aureirubrum</name>
    <dbReference type="NCBI Taxonomy" id="3133147"/>
    <lineage>
        <taxon>Bacteria</taxon>
        <taxon>Pseudomonadati</taxon>
        <taxon>Bacteroidota</taxon>
        <taxon>Flavobacteriia</taxon>
        <taxon>Flavobacteriales</taxon>
        <taxon>Flavobacteriaceae</taxon>
        <taxon>Flavobacterium</taxon>
    </lineage>
</organism>
<evidence type="ECO:0000313" key="1">
    <source>
        <dbReference type="EMBL" id="MEM0541154.1"/>
    </source>
</evidence>
<dbReference type="InterPro" id="IPR005901">
    <property type="entry name" value="GLPGLI"/>
</dbReference>
<dbReference type="EMBL" id="JBCGDO010000001">
    <property type="protein sequence ID" value="MEM0541154.1"/>
    <property type="molecule type" value="Genomic_DNA"/>
</dbReference>
<name>A0ABU9N099_9FLAO</name>
<comment type="caution">
    <text evidence="1">The sequence shown here is derived from an EMBL/GenBank/DDBJ whole genome shotgun (WGS) entry which is preliminary data.</text>
</comment>
<evidence type="ECO:0000313" key="2">
    <source>
        <dbReference type="Proteomes" id="UP001460072"/>
    </source>
</evidence>
<dbReference type="RefSeq" id="WP_342694393.1">
    <property type="nucleotide sequence ID" value="NZ_JBCGDO010000001.1"/>
</dbReference>
<keyword evidence="2" id="KW-1185">Reference proteome</keyword>
<accession>A0ABU9N099</accession>